<dbReference type="AlphaFoldDB" id="A0A6G0T692"/>
<organism evidence="1 2">
    <name type="scientific">Aphis glycines</name>
    <name type="common">Soybean aphid</name>
    <dbReference type="NCBI Taxonomy" id="307491"/>
    <lineage>
        <taxon>Eukaryota</taxon>
        <taxon>Metazoa</taxon>
        <taxon>Ecdysozoa</taxon>
        <taxon>Arthropoda</taxon>
        <taxon>Hexapoda</taxon>
        <taxon>Insecta</taxon>
        <taxon>Pterygota</taxon>
        <taxon>Neoptera</taxon>
        <taxon>Paraneoptera</taxon>
        <taxon>Hemiptera</taxon>
        <taxon>Sternorrhyncha</taxon>
        <taxon>Aphidomorpha</taxon>
        <taxon>Aphidoidea</taxon>
        <taxon>Aphididae</taxon>
        <taxon>Aphidini</taxon>
        <taxon>Aphis</taxon>
        <taxon>Aphis</taxon>
    </lineage>
</organism>
<reference evidence="1 2" key="1">
    <citation type="submission" date="2019-08" db="EMBL/GenBank/DDBJ databases">
        <title>The genome of the soybean aphid Biotype 1, its phylome, world population structure and adaptation to the North American continent.</title>
        <authorList>
            <person name="Giordano R."/>
            <person name="Donthu R.K."/>
            <person name="Hernandez A.G."/>
            <person name="Wright C.L."/>
            <person name="Zimin A.V."/>
        </authorList>
    </citation>
    <scope>NUCLEOTIDE SEQUENCE [LARGE SCALE GENOMIC DNA]</scope>
    <source>
        <tissue evidence="1">Whole aphids</tissue>
    </source>
</reference>
<dbReference type="Proteomes" id="UP000475862">
    <property type="component" value="Unassembled WGS sequence"/>
</dbReference>
<dbReference type="PANTHER" id="PTHR31511">
    <property type="entry name" value="PROTEIN CBG23764"/>
    <property type="match status" value="1"/>
</dbReference>
<protein>
    <submittedName>
        <fullName evidence="1">Uncharacterized protein</fullName>
    </submittedName>
</protein>
<evidence type="ECO:0000313" key="2">
    <source>
        <dbReference type="Proteomes" id="UP000475862"/>
    </source>
</evidence>
<gene>
    <name evidence="1" type="ORF">AGLY_013904</name>
</gene>
<dbReference type="EMBL" id="VYZN01000055">
    <property type="protein sequence ID" value="KAE9526273.1"/>
    <property type="molecule type" value="Genomic_DNA"/>
</dbReference>
<keyword evidence="2" id="KW-1185">Reference proteome</keyword>
<sequence length="831" mass="94419">MDSSGTSTRNHLTLAAAAARSATNEPGGLTKHLKNVHGIVPALRQPAPVVAQPARVSVIQFAPPTTSQIQIAPQIFVPDGSAGRSNMLTEDEMCMQAMDEFENKDSYTTGVNGKRVSTAKTTSVARVKKTRMDMVKVPGLNEILSSASHKIVWYYAKNFKNVKIYSDFLRGLMTELVSLLKTHVQKHAIKFNLKLEATYNRPNVPNSSENRAFKTSAVEIYPDSDIRTIVERAYIKLMKEEEVYTSKGSGFTLESIDGLLLAVYKYMPMDMAVVYKKKNFVYVPPTPPAEMIDSTSYTLDFVARKFLNVGLDPTDEFNAIVQIITPSRYINMPADFLRCIFSRMGNMLSFILDTPEKYKRNLFLETDNISLSSMIYQGENVVVVASKTKAGCRVLLNRSDLIHLQYLEWCIFESVVRKSTIIRPVVLKQFEIISNYIDQEFTNVKSPPKTNGEIIIFIKNLSDDKIIGSTPKEDMNFISQLKINATTKLAEQWAQQWSGEMSPELFTESEVQPPRFSSKSPMHENLSQTKVADEECGIDEFLTQINPTQTSFGLFTGFSLISIDGGSSYLPLPTHIENKKATINVQNIDNKCFKYSISAKHVNPVHDERTVEDKYDFSNLNFPLMIKYIKIFERLNVSVNVYSIKRGEITYKNNVKKLSNQFTVFPIKVCTTELEDHRKDYYCRITNLSKLIGAQISQNGHVELLCKRRFKSYSGVAAEQLLPSPETFMKFEHWVRTRKYPLAIYDDFESLLQKNDGDTSNNNNTSIIHNHDIMSYCYNVRPSDDIPQELMEKYDIHTDPVIFRGNQSFGKGDIAKKFMEEIIKVSIKIEN</sequence>
<proteinExistence type="predicted"/>
<comment type="caution">
    <text evidence="1">The sequence shown here is derived from an EMBL/GenBank/DDBJ whole genome shotgun (WGS) entry which is preliminary data.</text>
</comment>
<evidence type="ECO:0000313" key="1">
    <source>
        <dbReference type="EMBL" id="KAE9526273.1"/>
    </source>
</evidence>
<name>A0A6G0T692_APHGL</name>
<accession>A0A6G0T692</accession>
<dbReference type="PANTHER" id="PTHR31511:SF12">
    <property type="entry name" value="RHO TERMINATION FACTOR N-TERMINAL DOMAIN-CONTAINING PROTEIN"/>
    <property type="match status" value="1"/>
</dbReference>